<protein>
    <submittedName>
        <fullName evidence="1">Uncharacterized protein</fullName>
    </submittedName>
</protein>
<sequence>MKLAKLRESFILVKKENCVIVEYIAFDLTVIPYPFLTKLRKDILS</sequence>
<accession>A0A918R6F1</accession>
<gene>
    <name evidence="1" type="ORF">GCM10007028_26440</name>
</gene>
<reference evidence="1" key="2">
    <citation type="submission" date="2020-09" db="EMBL/GenBank/DDBJ databases">
        <authorList>
            <person name="Sun Q."/>
            <person name="Kim S."/>
        </authorList>
    </citation>
    <scope>NUCLEOTIDE SEQUENCE</scope>
    <source>
        <strain evidence="1">KCTC 12710</strain>
    </source>
</reference>
<dbReference type="Proteomes" id="UP000636004">
    <property type="component" value="Unassembled WGS sequence"/>
</dbReference>
<comment type="caution">
    <text evidence="1">The sequence shown here is derived from an EMBL/GenBank/DDBJ whole genome shotgun (WGS) entry which is preliminary data.</text>
</comment>
<evidence type="ECO:0000313" key="1">
    <source>
        <dbReference type="EMBL" id="GGZ87018.1"/>
    </source>
</evidence>
<evidence type="ECO:0000313" key="2">
    <source>
        <dbReference type="Proteomes" id="UP000636004"/>
    </source>
</evidence>
<organism evidence="1 2">
    <name type="scientific">Algibacter mikhailovii</name>
    <dbReference type="NCBI Taxonomy" id="425498"/>
    <lineage>
        <taxon>Bacteria</taxon>
        <taxon>Pseudomonadati</taxon>
        <taxon>Bacteroidota</taxon>
        <taxon>Flavobacteriia</taxon>
        <taxon>Flavobacteriales</taxon>
        <taxon>Flavobacteriaceae</taxon>
        <taxon>Algibacter</taxon>
    </lineage>
</organism>
<name>A0A918R6F1_9FLAO</name>
<dbReference type="AlphaFoldDB" id="A0A918R6F1"/>
<reference evidence="1" key="1">
    <citation type="journal article" date="2014" name="Int. J. Syst. Evol. Microbiol.">
        <title>Complete genome sequence of Corynebacterium casei LMG S-19264T (=DSM 44701T), isolated from a smear-ripened cheese.</title>
        <authorList>
            <consortium name="US DOE Joint Genome Institute (JGI-PGF)"/>
            <person name="Walter F."/>
            <person name="Albersmeier A."/>
            <person name="Kalinowski J."/>
            <person name="Ruckert C."/>
        </authorList>
    </citation>
    <scope>NUCLEOTIDE SEQUENCE</scope>
    <source>
        <strain evidence="1">KCTC 12710</strain>
    </source>
</reference>
<keyword evidence="2" id="KW-1185">Reference proteome</keyword>
<proteinExistence type="predicted"/>
<dbReference type="EMBL" id="BMWZ01000006">
    <property type="protein sequence ID" value="GGZ87018.1"/>
    <property type="molecule type" value="Genomic_DNA"/>
</dbReference>